<proteinExistence type="predicted"/>
<sequence length="134" mass="15398">MSPCPICLRNYDHRDSTELFDHRQYHRLLACGGVPIEIAEFQTQYRDFKTKGIAGILALRERVNPDIVRLAAAYAWWDIALSAGIDQEEFTRFMTAHLELARALTGEGDEKSARDRVREWARFVPPVESPKSLH</sequence>
<dbReference type="RefSeq" id="WP_184585942.1">
    <property type="nucleotide sequence ID" value="NZ_JACHLI010000001.1"/>
</dbReference>
<evidence type="ECO:0000313" key="1">
    <source>
        <dbReference type="EMBL" id="MBB4861692.1"/>
    </source>
</evidence>
<protein>
    <submittedName>
        <fullName evidence="1">Uncharacterized protein</fullName>
    </submittedName>
</protein>
<dbReference type="Proteomes" id="UP000566995">
    <property type="component" value="Unassembled WGS sequence"/>
</dbReference>
<comment type="caution">
    <text evidence="1">The sequence shown here is derived from an EMBL/GenBank/DDBJ whole genome shotgun (WGS) entry which is preliminary data.</text>
</comment>
<reference evidence="1 2" key="1">
    <citation type="submission" date="2020-08" db="EMBL/GenBank/DDBJ databases">
        <title>Functional genomics of gut bacteria from endangered species of beetles.</title>
        <authorList>
            <person name="Carlos-Shanley C."/>
        </authorList>
    </citation>
    <scope>NUCLEOTIDE SEQUENCE [LARGE SCALE GENOMIC DNA]</scope>
    <source>
        <strain evidence="1 2">S00179</strain>
    </source>
</reference>
<dbReference type="AlphaFoldDB" id="A0A7W7KF39"/>
<dbReference type="EMBL" id="JACHLI010000001">
    <property type="protein sequence ID" value="MBB4861692.1"/>
    <property type="molecule type" value="Genomic_DNA"/>
</dbReference>
<gene>
    <name evidence="1" type="ORF">HNP46_000503</name>
</gene>
<accession>A0A7W7KF39</accession>
<name>A0A7W7KF39_PSENT</name>
<organism evidence="1 2">
    <name type="scientific">Pseudomonas nitroreducens</name>
    <dbReference type="NCBI Taxonomy" id="46680"/>
    <lineage>
        <taxon>Bacteria</taxon>
        <taxon>Pseudomonadati</taxon>
        <taxon>Pseudomonadota</taxon>
        <taxon>Gammaproteobacteria</taxon>
        <taxon>Pseudomonadales</taxon>
        <taxon>Pseudomonadaceae</taxon>
        <taxon>Pseudomonas</taxon>
    </lineage>
</organism>
<evidence type="ECO:0000313" key="2">
    <source>
        <dbReference type="Proteomes" id="UP000566995"/>
    </source>
</evidence>